<evidence type="ECO:0000256" key="2">
    <source>
        <dbReference type="ARBA" id="ARBA00022574"/>
    </source>
</evidence>
<dbReference type="PANTHER" id="PTHR16453">
    <property type="entry name" value="WD40 DOMAIN-CONTAINING PROTEIN MIO FAMILY MEMBER"/>
    <property type="match status" value="1"/>
</dbReference>
<dbReference type="EMBL" id="LKEA01000001">
    <property type="protein sequence ID" value="ROW12816.1"/>
    <property type="molecule type" value="Genomic_DNA"/>
</dbReference>
<evidence type="ECO:0000259" key="6">
    <source>
        <dbReference type="Pfam" id="PF21719"/>
    </source>
</evidence>
<sequence length="1071" mass="119821">MDRPEPGLLKWSPNPYHDSFLHVNLQHRVVQLYEPTGHARQGQFDYRKVSKHDDVPPLTTYDWSPSIPGLVAVGTSTGVVNLLRIDDNSNAYMELGLKVARTCLAVAFNTTGLLAVGLDRVRNDQCLHVWDVNRLSTAHEYGSGFPSEFEPFKEPYRRLEHNASISSIKFFEDNPRTLVAGIKGSGLRIHDLRDGHESVINFQTKCNNNLTIDYADQNYFASSALDSPGVMVWDRRALNRSVASTAYLEAVDADDVPFGAALRLDHAMDMESDPQARSDRNSFIRKIAYCRDQRGMLAVLSRTGQLKIFSTQPSEYLPIDMESESPRLLEVKKSEEMDNLYAEFGRKNERIVSFDWLTMPSPALRPRILVLRANGTFEILVVPSFTRKYPFELTPWQAPYRGLVEGSGYHNMMKFEPGQMSEILGPVFIENALSEIPIFGPDKVDAGAIAERAIETHLPEDELLLDTAASDAPLPLAFTQATTVAEKLRALRAYIQDVTRAKSVDKDGHQGLDDAVENLTGISLESSSSRSNRSLHESLLGSTLETAGFPKGAQIVLDHVMLLRAREKYLFDCRVNRSVVADDPWLKGVWAWIEGAEEACNDSGMMSHPLDLSYMGVNTIWTNDLGERPAMRISEGATHVNPNIWERCANAICKRRGLPVYDGVATRKPYHRQLLLNICDWGAFAVTEDTVDTNGKSIEKGAFWHTRMTAHALFRGDTEEAVRILKEASKAHPELLFVSLALQLISRGDRSVAAEQLDFDEAVAAKTDPYLRAISSYVATGDWATIANQRSLPLRERTFVAVRNFDDAQLTEWLATEVEEAIREGDIEGIVLTGITEKMVDILAQYIEKFHDIQTATLIMSFCAPRYLDDYRCKAWRNAYRAYLQRHKAFYQRTKFEVESTKRSKRDGRPMIKPPSRQIALRCVYCDAETSLLRTSSSSSAAVGAIPAGGPGSSTIPGPFHNGRSGQSSSYGDKTPTPGIACPNCKRHLPRCVVCLEVVGIPRSDAPVTVTAAAEPEAMRLASRFPTFCLKCEHVLHLDHATQWFARHNECPVPECRCRCNFRANPELNYH</sequence>
<feature type="domain" description="GATOR2 complex protein MIO zinc-ribbon like" evidence="5">
    <location>
        <begin position="980"/>
        <end position="1061"/>
    </location>
</feature>
<dbReference type="GO" id="GO:0005737">
    <property type="term" value="C:cytoplasm"/>
    <property type="evidence" value="ECO:0007669"/>
    <property type="project" value="TreeGrafter"/>
</dbReference>
<dbReference type="Gene3D" id="2.130.10.10">
    <property type="entry name" value="YVTN repeat-like/Quinoprotein amine dehydrogenase"/>
    <property type="match status" value="1"/>
</dbReference>
<accession>A0A423XA93</accession>
<evidence type="ECO:0000259" key="5">
    <source>
        <dbReference type="Pfam" id="PF17034"/>
    </source>
</evidence>
<name>A0A423XA93_9PEZI</name>
<evidence type="ECO:0000313" key="8">
    <source>
        <dbReference type="Proteomes" id="UP000283895"/>
    </source>
</evidence>
<dbReference type="Proteomes" id="UP000283895">
    <property type="component" value="Unassembled WGS sequence"/>
</dbReference>
<dbReference type="Pfam" id="PF17034">
    <property type="entry name" value="zinc_ribbon_16"/>
    <property type="match status" value="1"/>
</dbReference>
<proteinExistence type="inferred from homology"/>
<protein>
    <submittedName>
        <fullName evidence="7">Uncharacterized protein</fullName>
    </submittedName>
</protein>
<dbReference type="CDD" id="cd16691">
    <property type="entry name" value="mRING-H2-C3H3C2_Mio"/>
    <property type="match status" value="1"/>
</dbReference>
<keyword evidence="3" id="KW-0677">Repeat</keyword>
<evidence type="ECO:0000256" key="3">
    <source>
        <dbReference type="ARBA" id="ARBA00022737"/>
    </source>
</evidence>
<evidence type="ECO:0000256" key="4">
    <source>
        <dbReference type="SAM" id="MobiDB-lite"/>
    </source>
</evidence>
<dbReference type="PANTHER" id="PTHR16453:SF9">
    <property type="entry name" value="GATOR COMPLEX PROTEIN MIOS"/>
    <property type="match status" value="1"/>
</dbReference>
<dbReference type="FunFam" id="2.130.10.10:FF:001167">
    <property type="entry name" value="Uncharacterized protein"/>
    <property type="match status" value="1"/>
</dbReference>
<dbReference type="InterPro" id="IPR015943">
    <property type="entry name" value="WD40/YVTN_repeat-like_dom_sf"/>
</dbReference>
<dbReference type="STRING" id="356882.A0A423XA93"/>
<dbReference type="InterPro" id="IPR036322">
    <property type="entry name" value="WD40_repeat_dom_sf"/>
</dbReference>
<feature type="domain" description="MIOS-like alpha-solenoid" evidence="6">
    <location>
        <begin position="564"/>
        <end position="798"/>
    </location>
</feature>
<keyword evidence="2" id="KW-0853">WD repeat</keyword>
<dbReference type="Pfam" id="PF21719">
    <property type="entry name" value="MIOS_a-sol"/>
    <property type="match status" value="1"/>
</dbReference>
<dbReference type="GO" id="GO:1904263">
    <property type="term" value="P:positive regulation of TORC1 signaling"/>
    <property type="evidence" value="ECO:0007669"/>
    <property type="project" value="TreeGrafter"/>
</dbReference>
<dbReference type="AlphaFoldDB" id="A0A423XA93"/>
<evidence type="ECO:0000313" key="7">
    <source>
        <dbReference type="EMBL" id="ROW12816.1"/>
    </source>
</evidence>
<organism evidence="7 8">
    <name type="scientific">Cytospora schulzeri</name>
    <dbReference type="NCBI Taxonomy" id="448051"/>
    <lineage>
        <taxon>Eukaryota</taxon>
        <taxon>Fungi</taxon>
        <taxon>Dikarya</taxon>
        <taxon>Ascomycota</taxon>
        <taxon>Pezizomycotina</taxon>
        <taxon>Sordariomycetes</taxon>
        <taxon>Sordariomycetidae</taxon>
        <taxon>Diaporthales</taxon>
        <taxon>Cytosporaceae</taxon>
        <taxon>Cytospora</taxon>
    </lineage>
</organism>
<dbReference type="OrthoDB" id="341486at2759"/>
<dbReference type="InterPro" id="IPR031488">
    <property type="entry name" value="Zn_ribbon_mio"/>
</dbReference>
<comment type="similarity">
    <text evidence="1">Belongs to the WD repeat mio family.</text>
</comment>
<gene>
    <name evidence="7" type="ORF">VMCG_00438</name>
</gene>
<reference evidence="7 8" key="1">
    <citation type="submission" date="2015-09" db="EMBL/GenBank/DDBJ databases">
        <title>Host preference determinants of Valsa canker pathogens revealed by comparative genomics.</title>
        <authorList>
            <person name="Yin Z."/>
            <person name="Huang L."/>
        </authorList>
    </citation>
    <scope>NUCLEOTIDE SEQUENCE [LARGE SCALE GENOMIC DNA]</scope>
    <source>
        <strain evidence="7 8">03-1</strain>
    </source>
</reference>
<comment type="caution">
    <text evidence="7">The sequence shown here is derived from an EMBL/GenBank/DDBJ whole genome shotgun (WGS) entry which is preliminary data.</text>
</comment>
<evidence type="ECO:0000256" key="1">
    <source>
        <dbReference type="ARBA" id="ARBA00009713"/>
    </source>
</evidence>
<feature type="region of interest" description="Disordered" evidence="4">
    <location>
        <begin position="944"/>
        <end position="975"/>
    </location>
</feature>
<dbReference type="InterPro" id="IPR049092">
    <property type="entry name" value="MIOS_a-sol"/>
</dbReference>
<dbReference type="InterPro" id="IPR037593">
    <property type="entry name" value="MIOS/Sea4"/>
</dbReference>
<dbReference type="SUPFAM" id="SSF50978">
    <property type="entry name" value="WD40 repeat-like"/>
    <property type="match status" value="1"/>
</dbReference>
<keyword evidence="8" id="KW-1185">Reference proteome</keyword>